<comment type="caution">
    <text evidence="1">The sequence shown here is derived from an EMBL/GenBank/DDBJ whole genome shotgun (WGS) entry which is preliminary data.</text>
</comment>
<protein>
    <submittedName>
        <fullName evidence="1">Uncharacterized protein</fullName>
    </submittedName>
</protein>
<reference evidence="1 2" key="1">
    <citation type="submission" date="2019-02" db="EMBL/GenBank/DDBJ databases">
        <title>Deep-cultivation of Planctomycetes and their phenomic and genomic characterization uncovers novel biology.</title>
        <authorList>
            <person name="Wiegand S."/>
            <person name="Jogler M."/>
            <person name="Boedeker C."/>
            <person name="Pinto D."/>
            <person name="Vollmers J."/>
            <person name="Rivas-Marin E."/>
            <person name="Kohn T."/>
            <person name="Peeters S.H."/>
            <person name="Heuer A."/>
            <person name="Rast P."/>
            <person name="Oberbeckmann S."/>
            <person name="Bunk B."/>
            <person name="Jeske O."/>
            <person name="Meyerdierks A."/>
            <person name="Storesund J.E."/>
            <person name="Kallscheuer N."/>
            <person name="Luecker S."/>
            <person name="Lage O.M."/>
            <person name="Pohl T."/>
            <person name="Merkel B.J."/>
            <person name="Hornburger P."/>
            <person name="Mueller R.-W."/>
            <person name="Bruemmer F."/>
            <person name="Labrenz M."/>
            <person name="Spormann A.M."/>
            <person name="Op Den Camp H."/>
            <person name="Overmann J."/>
            <person name="Amann R."/>
            <person name="Jetten M.S.M."/>
            <person name="Mascher T."/>
            <person name="Medema M.H."/>
            <person name="Devos D.P."/>
            <person name="Kaster A.-K."/>
            <person name="Ovreas L."/>
            <person name="Rohde M."/>
            <person name="Galperin M.Y."/>
            <person name="Jogler C."/>
        </authorList>
    </citation>
    <scope>NUCLEOTIDE SEQUENCE [LARGE SCALE GENOMIC DNA]</scope>
    <source>
        <strain evidence="1 2">CA13</strain>
    </source>
</reference>
<keyword evidence="2" id="KW-1185">Reference proteome</keyword>
<dbReference type="Proteomes" id="UP000315010">
    <property type="component" value="Unassembled WGS sequence"/>
</dbReference>
<organism evidence="1 2">
    <name type="scientific">Novipirellula herctigrandis</name>
    <dbReference type="NCBI Taxonomy" id="2527986"/>
    <lineage>
        <taxon>Bacteria</taxon>
        <taxon>Pseudomonadati</taxon>
        <taxon>Planctomycetota</taxon>
        <taxon>Planctomycetia</taxon>
        <taxon>Pirellulales</taxon>
        <taxon>Pirellulaceae</taxon>
        <taxon>Novipirellula</taxon>
    </lineage>
</organism>
<name>A0A5C5YX21_9BACT</name>
<proteinExistence type="predicted"/>
<sequence>MQGQNQAMNRSRPRAFTLWSALIWPTRLSQALSDQRRSVCWCWALASQHWLAADAGERYTRRTIPSDNFSGSTFQSPDGLREPSPVTIGLLGLALGTYTGIPPSTYIHHG</sequence>
<gene>
    <name evidence="1" type="ORF">CA13_09660</name>
</gene>
<evidence type="ECO:0000313" key="1">
    <source>
        <dbReference type="EMBL" id="TWT79562.1"/>
    </source>
</evidence>
<accession>A0A5C5YX21</accession>
<dbReference type="AlphaFoldDB" id="A0A5C5YX21"/>
<evidence type="ECO:0000313" key="2">
    <source>
        <dbReference type="Proteomes" id="UP000315010"/>
    </source>
</evidence>
<dbReference type="EMBL" id="SJPJ01000001">
    <property type="protein sequence ID" value="TWT79562.1"/>
    <property type="molecule type" value="Genomic_DNA"/>
</dbReference>